<feature type="compositionally biased region" description="Basic and acidic residues" evidence="6">
    <location>
        <begin position="425"/>
        <end position="445"/>
    </location>
</feature>
<dbReference type="HOGENOM" id="CLU_280252_0_0_1"/>
<reference evidence="10" key="3">
    <citation type="submission" date="2015-04" db="UniProtKB">
        <authorList>
            <consortium name="EnsemblPlants"/>
        </authorList>
    </citation>
    <scope>IDENTIFICATION</scope>
    <source>
        <strain evidence="10">cv. Jemalong A17</strain>
    </source>
</reference>
<keyword evidence="4" id="KW-0804">Transcription</keyword>
<dbReference type="PANTHER" id="PTHR34067:SF20">
    <property type="entry name" value="OS08G0206700 PROTEIN"/>
    <property type="match status" value="1"/>
</dbReference>
<evidence type="ECO:0000259" key="7">
    <source>
        <dbReference type="PROSITE" id="PS50982"/>
    </source>
</evidence>
<dbReference type="Gene3D" id="3.30.890.10">
    <property type="entry name" value="Methyl-cpg-binding Protein 2, Chain A"/>
    <property type="match status" value="2"/>
</dbReference>
<evidence type="ECO:0000256" key="6">
    <source>
        <dbReference type="SAM" id="MobiDB-lite"/>
    </source>
</evidence>
<feature type="region of interest" description="Disordered" evidence="6">
    <location>
        <begin position="84"/>
        <end position="180"/>
    </location>
</feature>
<keyword evidence="3 9" id="KW-0238">DNA-binding</keyword>
<feature type="region of interest" description="Disordered" evidence="6">
    <location>
        <begin position="1281"/>
        <end position="1303"/>
    </location>
</feature>
<organism evidence="8 11">
    <name type="scientific">Medicago truncatula</name>
    <name type="common">Barrel medic</name>
    <name type="synonym">Medicago tribuloides</name>
    <dbReference type="NCBI Taxonomy" id="3880"/>
    <lineage>
        <taxon>Eukaryota</taxon>
        <taxon>Viridiplantae</taxon>
        <taxon>Streptophyta</taxon>
        <taxon>Embryophyta</taxon>
        <taxon>Tracheophyta</taxon>
        <taxon>Spermatophyta</taxon>
        <taxon>Magnoliopsida</taxon>
        <taxon>eudicotyledons</taxon>
        <taxon>Gunneridae</taxon>
        <taxon>Pentapetalae</taxon>
        <taxon>rosids</taxon>
        <taxon>fabids</taxon>
        <taxon>Fabales</taxon>
        <taxon>Fabaceae</taxon>
        <taxon>Papilionoideae</taxon>
        <taxon>50 kb inversion clade</taxon>
        <taxon>NPAAA clade</taxon>
        <taxon>Hologalegina</taxon>
        <taxon>IRL clade</taxon>
        <taxon>Trifolieae</taxon>
        <taxon>Medicago</taxon>
    </lineage>
</organism>
<keyword evidence="5" id="KW-0539">Nucleus</keyword>
<feature type="domain" description="MBD" evidence="7">
    <location>
        <begin position="29"/>
        <end position="102"/>
    </location>
</feature>
<dbReference type="EMBL" id="PSQE01000008">
    <property type="protein sequence ID" value="RHN43306.1"/>
    <property type="molecule type" value="Genomic_DNA"/>
</dbReference>
<feature type="compositionally biased region" description="Polar residues" evidence="6">
    <location>
        <begin position="636"/>
        <end position="650"/>
    </location>
</feature>
<dbReference type="OrthoDB" id="10072024at2759"/>
<sequence>MGKPKVKKSGGTNKRIDNVTKRNSKQQTPEKADEHPEWLPNGWDIEVRTRQSGPAMGSAYKCYIDPSNTYKFYSKPEVLRHLETIRDRKCSSNKKKGTSKHSPSKEEGEHTKSKQHSPSKEEEKKTKSNQHSPSKEEEKCINMHSPNKGEEKHISMHSPSKDGEKCTNMHSPSNVAGENSIVEDLPPGWIKEVKIRKHRSGIKKDWFYIDPVSGYVFHSKKDVQRFLKSGDIAKCAIKPSRRQYQDEDNSTPSPAAKRQKRKQSTPMQKIFVAKEPVESLELPDANNSRKGQDVNMSSGTMVALDTSGESLKMDHCNHNISKNDVNVSHRFSRRLAGVEPVKLVDNDVVNVSHRFSRRLAGVEPVKLVDNVTNDQALLVPKRNLRKNRTTLGADMENKSSQHFNGVPKIEQPEAMDTSNTLSEVVFKDQPRQLERDKIEDNKPEFHTNSNKSSKKKEPSIPCRASKRLAGSEHRLMNSISCEIASKCKSTRSKEVIAELQQSEGGPVTKLTDHAPLHRESGNKRRKSPRVIPAADKQVEKPEVDDEKSEPQLSFAFHYSWSDPSLDYAINTLTGVLPPVDNSVDNGPSTVPETDILKPAFDNVTGRSRGSQNNSVYNGPTTVHETDIEKTLFDNVSRGSNDSQNNLLDNVTKSRDKNPPVQSKSKRKKEVKVPMRLSKRLAGIEPEASPSDKALEYSSRKPCKEEPTATVLLTNGGSNHLYVGEETKLTRHVSDSLKTEVLGESSRKSGKSYDTQTVHKEQQLERAEAKNISNDRSKSELTLPFGESWSDPCLEFAFKTLTGALPVDSSAEIFKVSTPSVGELPNNKLYGRVTTSMDKKVHDKTNQSQNNKERNMNDQSSKILLGQPELRTSSLSGKNMPKFTNGESHSHKGNIIRNQEPVLRTSSSSGKSVSELTTRESHNHEENMMRNLFGEPLYVEDENTTQLPHHSRTNAYSQIHEEPFKKNDQVAEGEFGTLEKPPGFETKMFKHGNGESHSHEGNNIRNLEPVLRTSSTSGKNVSTTRESHNHEENMMMNLFGEPLYVEDENTTQLLHHSRTNAYSQIHAEPLKKNDQVAEGEFGTLEKPPGFETKTFNHGNGESHSHEGNTIRNLEPVLRTSSPSGKNVSKLATGEFHSHEDNLMMSLFGEPLYVEDENTTQLLHHSRTNAYSQIHEEPVKKNDQVAEGEFGTSEQPPPFQTVMLNHDNTELQFCESFMNSWSDPCLEFAFKTLTGVIPVEENLAVQGGVQEPVNCHDGRDGVSALPDFGSSSFSQSDFSFHFDTGGKSMPGQQSSMSSPFPSLSLQGCPGVDPQRQYSQFNNNFQRR</sequence>
<feature type="region of interest" description="Disordered" evidence="6">
    <location>
        <begin position="238"/>
        <end position="268"/>
    </location>
</feature>
<name>A0A072U5A2_MEDTR</name>
<dbReference type="PROSITE" id="PS50982">
    <property type="entry name" value="MBD"/>
    <property type="match status" value="2"/>
</dbReference>
<dbReference type="SUPFAM" id="SSF54171">
    <property type="entry name" value="DNA-binding domain"/>
    <property type="match status" value="2"/>
</dbReference>
<dbReference type="Proteomes" id="UP000265566">
    <property type="component" value="Chromosome 8"/>
</dbReference>
<dbReference type="InterPro" id="IPR038945">
    <property type="entry name" value="MBD13-like"/>
</dbReference>
<feature type="compositionally biased region" description="Basic and acidic residues" evidence="6">
    <location>
        <begin position="692"/>
        <end position="701"/>
    </location>
</feature>
<evidence type="ECO:0000313" key="11">
    <source>
        <dbReference type="Proteomes" id="UP000002051"/>
    </source>
</evidence>
<feature type="region of interest" description="Disordered" evidence="6">
    <location>
        <begin position="739"/>
        <end position="760"/>
    </location>
</feature>
<feature type="region of interest" description="Disordered" evidence="6">
    <location>
        <begin position="1"/>
        <end position="42"/>
    </location>
</feature>
<feature type="compositionally biased region" description="Polar residues" evidence="6">
    <location>
        <begin position="604"/>
        <end position="620"/>
    </location>
</feature>
<dbReference type="EnsemblPlants" id="KEH21030">
    <property type="protein sequence ID" value="KEH21030"/>
    <property type="gene ID" value="MTR_8g096930"/>
</dbReference>
<evidence type="ECO:0000256" key="4">
    <source>
        <dbReference type="ARBA" id="ARBA00023163"/>
    </source>
</evidence>
<protein>
    <submittedName>
        <fullName evidence="8">Methyl-CpG-binding domain protein</fullName>
    </submittedName>
    <submittedName>
        <fullName evidence="9">Putative DNA-binding domain-containing protein</fullName>
    </submittedName>
</protein>
<dbReference type="CDD" id="cd00122">
    <property type="entry name" value="MBD"/>
    <property type="match status" value="1"/>
</dbReference>
<comment type="subcellular location">
    <subcellularLocation>
        <location evidence="1">Nucleus</location>
    </subcellularLocation>
</comment>
<evidence type="ECO:0000313" key="10">
    <source>
        <dbReference type="EnsemblPlants" id="KEH21030"/>
    </source>
</evidence>
<reference evidence="9" key="4">
    <citation type="journal article" date="2018" name="Nat. Plants">
        <title>Whole-genome landscape of Medicago truncatula symbiotic genes.</title>
        <authorList>
            <person name="Pecrix Y."/>
            <person name="Gamas P."/>
            <person name="Carrere S."/>
        </authorList>
    </citation>
    <scope>NUCLEOTIDE SEQUENCE</scope>
    <source>
        <tissue evidence="9">Leaves</tissue>
    </source>
</reference>
<dbReference type="KEGG" id="mtr:25502024"/>
<dbReference type="Pfam" id="PF01429">
    <property type="entry name" value="MBD"/>
    <property type="match status" value="1"/>
</dbReference>
<dbReference type="InterPro" id="IPR016177">
    <property type="entry name" value="DNA-bd_dom_sf"/>
</dbReference>
<feature type="domain" description="MBD" evidence="7">
    <location>
        <begin position="175"/>
        <end position="254"/>
    </location>
</feature>
<feature type="compositionally biased region" description="Basic and acidic residues" evidence="6">
    <location>
        <begin position="103"/>
        <end position="126"/>
    </location>
</feature>
<dbReference type="PANTHER" id="PTHR34067">
    <property type="entry name" value="OS04G0193200 PROTEIN"/>
    <property type="match status" value="1"/>
</dbReference>
<evidence type="ECO:0000313" key="8">
    <source>
        <dbReference type="EMBL" id="KEH21030.1"/>
    </source>
</evidence>
<reference evidence="8 11" key="1">
    <citation type="journal article" date="2011" name="Nature">
        <title>The Medicago genome provides insight into the evolution of rhizobial symbioses.</title>
        <authorList>
            <person name="Young N.D."/>
            <person name="Debelle F."/>
            <person name="Oldroyd G.E."/>
            <person name="Geurts R."/>
            <person name="Cannon S.B."/>
            <person name="Udvardi M.K."/>
            <person name="Benedito V.A."/>
            <person name="Mayer K.F."/>
            <person name="Gouzy J."/>
            <person name="Schoof H."/>
            <person name="Van de Peer Y."/>
            <person name="Proost S."/>
            <person name="Cook D.R."/>
            <person name="Meyers B.C."/>
            <person name="Spannagl M."/>
            <person name="Cheung F."/>
            <person name="De Mita S."/>
            <person name="Krishnakumar V."/>
            <person name="Gundlach H."/>
            <person name="Zhou S."/>
            <person name="Mudge J."/>
            <person name="Bharti A.K."/>
            <person name="Murray J.D."/>
            <person name="Naoumkina M.A."/>
            <person name="Rosen B."/>
            <person name="Silverstein K.A."/>
            <person name="Tang H."/>
            <person name="Rombauts S."/>
            <person name="Zhao P.X."/>
            <person name="Zhou P."/>
            <person name="Barbe V."/>
            <person name="Bardou P."/>
            <person name="Bechner M."/>
            <person name="Bellec A."/>
            <person name="Berger A."/>
            <person name="Berges H."/>
            <person name="Bidwell S."/>
            <person name="Bisseling T."/>
            <person name="Choisne N."/>
            <person name="Couloux A."/>
            <person name="Denny R."/>
            <person name="Deshpande S."/>
            <person name="Dai X."/>
            <person name="Doyle J.J."/>
            <person name="Dudez A.M."/>
            <person name="Farmer A.D."/>
            <person name="Fouteau S."/>
            <person name="Franken C."/>
            <person name="Gibelin C."/>
            <person name="Gish J."/>
            <person name="Goldstein S."/>
            <person name="Gonzalez A.J."/>
            <person name="Green P.J."/>
            <person name="Hallab A."/>
            <person name="Hartog M."/>
            <person name="Hua A."/>
            <person name="Humphray S.J."/>
            <person name="Jeong D.H."/>
            <person name="Jing Y."/>
            <person name="Jocker A."/>
            <person name="Kenton S.M."/>
            <person name="Kim D.J."/>
            <person name="Klee K."/>
            <person name="Lai H."/>
            <person name="Lang C."/>
            <person name="Lin S."/>
            <person name="Macmil S.L."/>
            <person name="Magdelenat G."/>
            <person name="Matthews L."/>
            <person name="McCorrison J."/>
            <person name="Monaghan E.L."/>
            <person name="Mun J.H."/>
            <person name="Najar F.Z."/>
            <person name="Nicholson C."/>
            <person name="Noirot C."/>
            <person name="O'Bleness M."/>
            <person name="Paule C.R."/>
            <person name="Poulain J."/>
            <person name="Prion F."/>
            <person name="Qin B."/>
            <person name="Qu C."/>
            <person name="Retzel E.F."/>
            <person name="Riddle C."/>
            <person name="Sallet E."/>
            <person name="Samain S."/>
            <person name="Samson N."/>
            <person name="Sanders I."/>
            <person name="Saurat O."/>
            <person name="Scarpelli C."/>
            <person name="Schiex T."/>
            <person name="Segurens B."/>
            <person name="Severin A.J."/>
            <person name="Sherrier D.J."/>
            <person name="Shi R."/>
            <person name="Sims S."/>
            <person name="Singer S.R."/>
            <person name="Sinharoy S."/>
            <person name="Sterck L."/>
            <person name="Viollet A."/>
            <person name="Wang B.B."/>
            <person name="Wang K."/>
            <person name="Wang M."/>
            <person name="Wang X."/>
            <person name="Warfsmann J."/>
            <person name="Weissenbach J."/>
            <person name="White D.D."/>
            <person name="White J.D."/>
            <person name="Wiley G.B."/>
            <person name="Wincker P."/>
            <person name="Xing Y."/>
            <person name="Yang L."/>
            <person name="Yao Z."/>
            <person name="Ying F."/>
            <person name="Zhai J."/>
            <person name="Zhou L."/>
            <person name="Zuber A."/>
            <person name="Denarie J."/>
            <person name="Dixon R.A."/>
            <person name="May G.D."/>
            <person name="Schwartz D.C."/>
            <person name="Rogers J."/>
            <person name="Quetier F."/>
            <person name="Town C.D."/>
            <person name="Roe B.A."/>
        </authorList>
    </citation>
    <scope>NUCLEOTIDE SEQUENCE [LARGE SCALE GENOMIC DNA]</scope>
    <source>
        <strain evidence="8">A17</strain>
        <strain evidence="10 11">cv. Jemalong A17</strain>
    </source>
</reference>
<accession>A0A072U5A2</accession>
<feature type="compositionally biased region" description="Basic and acidic residues" evidence="6">
    <location>
        <begin position="28"/>
        <end position="37"/>
    </location>
</feature>
<dbReference type="EMBL" id="CM001224">
    <property type="protein sequence ID" value="KEH21030.1"/>
    <property type="molecule type" value="Genomic_DNA"/>
</dbReference>
<feature type="compositionally biased region" description="Basic and acidic residues" evidence="6">
    <location>
        <begin position="133"/>
        <end position="167"/>
    </location>
</feature>
<evidence type="ECO:0000256" key="1">
    <source>
        <dbReference type="ARBA" id="ARBA00004123"/>
    </source>
</evidence>
<dbReference type="Gramene" id="rna49856">
    <property type="protein sequence ID" value="RHN43306.1"/>
    <property type="gene ID" value="gene49856"/>
</dbReference>
<feature type="compositionally biased region" description="Polar residues" evidence="6">
    <location>
        <begin position="168"/>
        <end position="177"/>
    </location>
</feature>
<keyword evidence="11" id="KW-1185">Reference proteome</keyword>
<feature type="region of interest" description="Disordered" evidence="6">
    <location>
        <begin position="633"/>
        <end position="701"/>
    </location>
</feature>
<gene>
    <name evidence="10" type="primary">25502024</name>
    <name evidence="8" type="ordered locus">MTR_8g096930</name>
    <name evidence="9" type="ORF">MtrunA17_Chr8g0386371</name>
</gene>
<feature type="compositionally biased region" description="Basic and acidic residues" evidence="6">
    <location>
        <begin position="510"/>
        <end position="522"/>
    </location>
</feature>
<dbReference type="InterPro" id="IPR001739">
    <property type="entry name" value="Methyl_CpG_DNA-bd"/>
</dbReference>
<feature type="region of interest" description="Disordered" evidence="6">
    <location>
        <begin position="501"/>
        <end position="547"/>
    </location>
</feature>
<evidence type="ECO:0000256" key="5">
    <source>
        <dbReference type="ARBA" id="ARBA00023242"/>
    </source>
</evidence>
<evidence type="ECO:0000313" key="9">
    <source>
        <dbReference type="EMBL" id="RHN43306.1"/>
    </source>
</evidence>
<feature type="region of interest" description="Disordered" evidence="6">
    <location>
        <begin position="600"/>
        <end position="620"/>
    </location>
</feature>
<evidence type="ECO:0000256" key="3">
    <source>
        <dbReference type="ARBA" id="ARBA00023125"/>
    </source>
</evidence>
<evidence type="ECO:0000256" key="2">
    <source>
        <dbReference type="ARBA" id="ARBA00023015"/>
    </source>
</evidence>
<feature type="region of interest" description="Disordered" evidence="6">
    <location>
        <begin position="397"/>
        <end position="471"/>
    </location>
</feature>
<feature type="compositionally biased region" description="Basic and acidic residues" evidence="6">
    <location>
        <begin position="837"/>
        <end position="855"/>
    </location>
</feature>
<dbReference type="Proteomes" id="UP000002051">
    <property type="component" value="Chromosome 8"/>
</dbReference>
<reference evidence="8 11" key="2">
    <citation type="journal article" date="2014" name="BMC Genomics">
        <title>An improved genome release (version Mt4.0) for the model legume Medicago truncatula.</title>
        <authorList>
            <person name="Tang H."/>
            <person name="Krishnakumar V."/>
            <person name="Bidwell S."/>
            <person name="Rosen B."/>
            <person name="Chan A."/>
            <person name="Zhou S."/>
            <person name="Gentzbittel L."/>
            <person name="Childs K.L."/>
            <person name="Yandell M."/>
            <person name="Gundlach H."/>
            <person name="Mayer K.F."/>
            <person name="Schwartz D.C."/>
            <person name="Town C.D."/>
        </authorList>
    </citation>
    <scope>GENOME REANNOTATION</scope>
    <source>
        <strain evidence="8">A17</strain>
        <strain evidence="10 11">cv. Jemalong A17</strain>
    </source>
</reference>
<keyword evidence="2" id="KW-0805">Transcription regulation</keyword>
<proteinExistence type="predicted"/>
<dbReference type="GO" id="GO:0005634">
    <property type="term" value="C:nucleus"/>
    <property type="evidence" value="ECO:0007669"/>
    <property type="project" value="UniProtKB-SubCell"/>
</dbReference>
<dbReference type="GO" id="GO:0003677">
    <property type="term" value="F:DNA binding"/>
    <property type="evidence" value="ECO:0007669"/>
    <property type="project" value="UniProtKB-KW"/>
</dbReference>
<feature type="region of interest" description="Disordered" evidence="6">
    <location>
        <begin position="837"/>
        <end position="891"/>
    </location>
</feature>